<keyword evidence="2 5" id="KW-0479">Metal-binding</keyword>
<dbReference type="InterPro" id="IPR004294">
    <property type="entry name" value="Carotenoid_Oase"/>
</dbReference>
<evidence type="ECO:0000313" key="8">
    <source>
        <dbReference type="Proteomes" id="UP000249794"/>
    </source>
</evidence>
<sequence>MQTLQPTANQSPQSSYTREDWKKGYESQPEEFAYWIDDIEGEIPAELLGTVFRNGPGLTDINGYRLRHPFDGDGMISSIAFSEGKAFYRNRFVRTEGYVAEQKSGKPEYRGVFGTQKPGGWLANAFDLKLKNIANTHIIYWGDRLLALWEAAEPHRLDPHSLETIGIDYLDGLLKPGDAFAAHPKIDPDYEGAPRLVNFGVKAGLSSTINLFEFTVDGQLAHQHRHSIAGFAFLHDFAITPNYCIFVQNPVSFNPLPFITGFKGAAECIQFNAKQPTKIVVIPRNGRDEVRFFETDPCFVFHHANAYEQDDKLILDSICYEDFPTIGDATDYSEVDFDHVPASQLWRFSVNLATGQVDKEVPIERYCEFPALNPQKVGRDYCYLYLGVAHDPTSNAPLQSLLKRDMKTGETQFWSAAPHGFGGEPLFVARALLWLYNSAAASTLTASSGRTELAIFNAQDIAAGPVAKLNLKHHVPYGLHGSFSAEYFGPKSDPKSDLS</sequence>
<evidence type="ECO:0000256" key="2">
    <source>
        <dbReference type="ARBA" id="ARBA00022723"/>
    </source>
</evidence>
<reference evidence="7 8" key="2">
    <citation type="submission" date="2018-06" db="EMBL/GenBank/DDBJ databases">
        <title>Metagenomic assembly of (sub)arctic Cyanobacteria and their associated microbiome from non-axenic cultures.</title>
        <authorList>
            <person name="Baurain D."/>
        </authorList>
    </citation>
    <scope>NUCLEOTIDE SEQUENCE [LARGE SCALE GENOMIC DNA]</scope>
    <source>
        <strain evidence="7">ULC027bin1</strain>
    </source>
</reference>
<evidence type="ECO:0000256" key="6">
    <source>
        <dbReference type="SAM" id="MobiDB-lite"/>
    </source>
</evidence>
<evidence type="ECO:0000256" key="1">
    <source>
        <dbReference type="ARBA" id="ARBA00006787"/>
    </source>
</evidence>
<dbReference type="GO" id="GO:0010436">
    <property type="term" value="F:carotenoid dioxygenase activity"/>
    <property type="evidence" value="ECO:0007669"/>
    <property type="project" value="TreeGrafter"/>
</dbReference>
<feature type="binding site" evidence="5">
    <location>
        <position position="480"/>
    </location>
    <ligand>
        <name>Fe cation</name>
        <dbReference type="ChEBI" id="CHEBI:24875"/>
        <note>catalytic</note>
    </ligand>
</feature>
<feature type="region of interest" description="Disordered" evidence="6">
    <location>
        <begin position="1"/>
        <end position="22"/>
    </location>
</feature>
<evidence type="ECO:0000256" key="3">
    <source>
        <dbReference type="ARBA" id="ARBA00023002"/>
    </source>
</evidence>
<comment type="similarity">
    <text evidence="1">Belongs to the carotenoid oxygenase family.</text>
</comment>
<keyword evidence="3" id="KW-0560">Oxidoreductase</keyword>
<dbReference type="AlphaFoldDB" id="A0A2W4YTE1"/>
<proteinExistence type="inferred from homology"/>
<comment type="caution">
    <text evidence="7">The sequence shown here is derived from an EMBL/GenBank/DDBJ whole genome shotgun (WGS) entry which is preliminary data.</text>
</comment>
<dbReference type="PANTHER" id="PTHR10543:SF89">
    <property type="entry name" value="CAROTENOID 9,10(9',10')-CLEAVAGE DIOXYGENASE 1"/>
    <property type="match status" value="1"/>
</dbReference>
<protein>
    <submittedName>
        <fullName evidence="7">Apocarotenoid-15,15'-oxygenase</fullName>
    </submittedName>
</protein>
<dbReference type="GO" id="GO:0046872">
    <property type="term" value="F:metal ion binding"/>
    <property type="evidence" value="ECO:0007669"/>
    <property type="project" value="UniProtKB-KW"/>
</dbReference>
<name>A0A2W4YTE1_9CYAN</name>
<keyword evidence="4 5" id="KW-0408">Iron</keyword>
<dbReference type="Pfam" id="PF03055">
    <property type="entry name" value="RPE65"/>
    <property type="match status" value="1"/>
</dbReference>
<feature type="compositionally biased region" description="Polar residues" evidence="6">
    <location>
        <begin position="1"/>
        <end position="16"/>
    </location>
</feature>
<comment type="cofactor">
    <cofactor evidence="5">
        <name>Fe(2+)</name>
        <dbReference type="ChEBI" id="CHEBI:29033"/>
    </cofactor>
    <text evidence="5">Binds 1 Fe(2+) ion per subunit.</text>
</comment>
<evidence type="ECO:0000313" key="7">
    <source>
        <dbReference type="EMBL" id="PZO46148.1"/>
    </source>
</evidence>
<organism evidence="7 8">
    <name type="scientific">Phormidesmis priestleyi</name>
    <dbReference type="NCBI Taxonomy" id="268141"/>
    <lineage>
        <taxon>Bacteria</taxon>
        <taxon>Bacillati</taxon>
        <taxon>Cyanobacteriota</taxon>
        <taxon>Cyanophyceae</taxon>
        <taxon>Leptolyngbyales</taxon>
        <taxon>Leptolyngbyaceae</taxon>
        <taxon>Phormidesmis</taxon>
    </lineage>
</organism>
<dbReference type="EMBL" id="QBMP01000323">
    <property type="protein sequence ID" value="PZO46148.1"/>
    <property type="molecule type" value="Genomic_DNA"/>
</dbReference>
<feature type="binding site" evidence="5">
    <location>
        <position position="235"/>
    </location>
    <ligand>
        <name>Fe cation</name>
        <dbReference type="ChEBI" id="CHEBI:24875"/>
        <note>catalytic</note>
    </ligand>
</feature>
<gene>
    <name evidence="7" type="ORF">DCF15_20670</name>
</gene>
<dbReference type="PANTHER" id="PTHR10543">
    <property type="entry name" value="BETA-CAROTENE DIOXYGENASE"/>
    <property type="match status" value="1"/>
</dbReference>
<dbReference type="Proteomes" id="UP000249794">
    <property type="component" value="Unassembled WGS sequence"/>
</dbReference>
<evidence type="ECO:0000256" key="4">
    <source>
        <dbReference type="ARBA" id="ARBA00023004"/>
    </source>
</evidence>
<reference evidence="8" key="1">
    <citation type="submission" date="2018-04" db="EMBL/GenBank/DDBJ databases">
        <authorList>
            <person name="Cornet L."/>
        </authorList>
    </citation>
    <scope>NUCLEOTIDE SEQUENCE [LARGE SCALE GENOMIC DNA]</scope>
</reference>
<feature type="binding site" evidence="5">
    <location>
        <position position="183"/>
    </location>
    <ligand>
        <name>Fe cation</name>
        <dbReference type="ChEBI" id="CHEBI:24875"/>
        <note>catalytic</note>
    </ligand>
</feature>
<accession>A0A2W4YTE1</accession>
<dbReference type="GO" id="GO:0016121">
    <property type="term" value="P:carotene catabolic process"/>
    <property type="evidence" value="ECO:0007669"/>
    <property type="project" value="TreeGrafter"/>
</dbReference>
<evidence type="ECO:0000256" key="5">
    <source>
        <dbReference type="PIRSR" id="PIRSR604294-1"/>
    </source>
</evidence>
<feature type="binding site" evidence="5">
    <location>
        <position position="302"/>
    </location>
    <ligand>
        <name>Fe cation</name>
        <dbReference type="ChEBI" id="CHEBI:24875"/>
        <note>catalytic</note>
    </ligand>
</feature>